<sequence>MDGPQQRLGAACPPNSAFYICPNQPSGFLGCCGIDPCGSGDGTCPWERLASATFNASAYDLIPAQGCMDAGSQWYTCAYTTPPFMGCCVENACAKGGGCAQELVRAARLSGRPEAARAFTLGWRGAATVEKSGEASAAGKTNTTREGEAAEGQMGSGVVAGIVAGSVIGGVAVFALLMLWWRGRAKRMGRGQGSETATESSFVQSVPRGCARGCGCYRDSMRRQEPLKPVDAPYLRSKAAFGHEGQDAWLSRALPPRPIDAVELEDATTRHR</sequence>
<proteinExistence type="predicted"/>
<dbReference type="EMBL" id="NJEU01000073">
    <property type="protein sequence ID" value="PHH82173.1"/>
    <property type="molecule type" value="Genomic_DNA"/>
</dbReference>
<comment type="caution">
    <text evidence="3">The sequence shown here is derived from an EMBL/GenBank/DDBJ whole genome shotgun (WGS) entry which is preliminary data.</text>
</comment>
<dbReference type="PROSITE" id="PS51257">
    <property type="entry name" value="PROKAR_LIPOPROTEIN"/>
    <property type="match status" value="1"/>
</dbReference>
<name>A0A2C5ZQT2_9HYPO</name>
<feature type="transmembrane region" description="Helical" evidence="2">
    <location>
        <begin position="158"/>
        <end position="181"/>
    </location>
</feature>
<dbReference type="Proteomes" id="UP000224854">
    <property type="component" value="Unassembled WGS sequence"/>
</dbReference>
<keyword evidence="2" id="KW-1133">Transmembrane helix</keyword>
<evidence type="ECO:0000256" key="1">
    <source>
        <dbReference type="SAM" id="MobiDB-lite"/>
    </source>
</evidence>
<evidence type="ECO:0000313" key="4">
    <source>
        <dbReference type="Proteomes" id="UP000224854"/>
    </source>
</evidence>
<dbReference type="AlphaFoldDB" id="A0A2C5ZQT2"/>
<feature type="region of interest" description="Disordered" evidence="1">
    <location>
        <begin position="132"/>
        <end position="151"/>
    </location>
</feature>
<reference evidence="3 4" key="1">
    <citation type="submission" date="2017-06" db="EMBL/GenBank/DDBJ databases">
        <title>Ant-infecting Ophiocordyceps genomes reveal a high diversity of potential behavioral manipulation genes and a possible major role for enterotoxins.</title>
        <authorList>
            <person name="De Bekker C."/>
            <person name="Evans H.C."/>
            <person name="Brachmann A."/>
            <person name="Hughes D.P."/>
        </authorList>
    </citation>
    <scope>NUCLEOTIDE SEQUENCE [LARGE SCALE GENOMIC DNA]</scope>
    <source>
        <strain evidence="3 4">1348a</strain>
    </source>
</reference>
<protein>
    <submittedName>
        <fullName evidence="3">Uncharacterized protein</fullName>
    </submittedName>
</protein>
<keyword evidence="2" id="KW-0472">Membrane</keyword>
<organism evidence="3 4">
    <name type="scientific">Ophiocordyceps australis</name>
    <dbReference type="NCBI Taxonomy" id="1399860"/>
    <lineage>
        <taxon>Eukaryota</taxon>
        <taxon>Fungi</taxon>
        <taxon>Dikarya</taxon>
        <taxon>Ascomycota</taxon>
        <taxon>Pezizomycotina</taxon>
        <taxon>Sordariomycetes</taxon>
        <taxon>Hypocreomycetidae</taxon>
        <taxon>Hypocreales</taxon>
        <taxon>Ophiocordycipitaceae</taxon>
        <taxon>Ophiocordyceps</taxon>
    </lineage>
</organism>
<keyword evidence="2" id="KW-0812">Transmembrane</keyword>
<gene>
    <name evidence="3" type="ORF">CDD82_6795</name>
</gene>
<evidence type="ECO:0000256" key="2">
    <source>
        <dbReference type="SAM" id="Phobius"/>
    </source>
</evidence>
<evidence type="ECO:0000313" key="3">
    <source>
        <dbReference type="EMBL" id="PHH82173.1"/>
    </source>
</evidence>
<dbReference type="OrthoDB" id="3692311at2759"/>
<accession>A0A2C5ZQT2</accession>
<keyword evidence="4" id="KW-1185">Reference proteome</keyword>